<keyword evidence="1" id="KW-0812">Transmembrane</keyword>
<protein>
    <submittedName>
        <fullName evidence="2">Uncharacterized protein</fullName>
    </submittedName>
</protein>
<sequence length="153" mass="16588">MAAEVLEPDGMNIWSFRDARLLQRGIAAVFLLLGGWCILFPNAVAGLCLTPVYREGAGVPFLLACFGLQAVMFGTLLLLTRLDRRGFFVLALLFSPFLLFDIWFVLVQPVLTPLGGLLDGIGNTVMIALCLTAAANMQGRSAYQPHSSKDLPS</sequence>
<reference evidence="2" key="1">
    <citation type="submission" date="2022-07" db="EMBL/GenBank/DDBJ databases">
        <title>Parvularcula maris sp. nov., an algicidal bacterium isolated from seawater.</title>
        <authorList>
            <person name="Li F."/>
        </authorList>
    </citation>
    <scope>NUCLEOTIDE SEQUENCE</scope>
    <source>
        <strain evidence="2">BGMRC 0090</strain>
    </source>
</reference>
<name>A0A9X2RJP0_9PROT</name>
<proteinExistence type="predicted"/>
<keyword evidence="1" id="KW-0472">Membrane</keyword>
<gene>
    <name evidence="2" type="ORF">NOG11_11820</name>
</gene>
<comment type="caution">
    <text evidence="2">The sequence shown here is derived from an EMBL/GenBank/DDBJ whole genome shotgun (WGS) entry which is preliminary data.</text>
</comment>
<feature type="transmembrane region" description="Helical" evidence="1">
    <location>
        <begin position="117"/>
        <end position="137"/>
    </location>
</feature>
<organism evidence="2 3">
    <name type="scientific">Parvularcula maris</name>
    <dbReference type="NCBI Taxonomy" id="2965077"/>
    <lineage>
        <taxon>Bacteria</taxon>
        <taxon>Pseudomonadati</taxon>
        <taxon>Pseudomonadota</taxon>
        <taxon>Alphaproteobacteria</taxon>
        <taxon>Parvularculales</taxon>
        <taxon>Parvularculaceae</taxon>
        <taxon>Parvularcula</taxon>
    </lineage>
</organism>
<accession>A0A9X2RJP0</accession>
<feature type="transmembrane region" description="Helical" evidence="1">
    <location>
        <begin position="61"/>
        <end position="80"/>
    </location>
</feature>
<feature type="transmembrane region" description="Helical" evidence="1">
    <location>
        <begin position="21"/>
        <end position="41"/>
    </location>
</feature>
<dbReference type="EMBL" id="JANIBC010000011">
    <property type="protein sequence ID" value="MCQ8186076.1"/>
    <property type="molecule type" value="Genomic_DNA"/>
</dbReference>
<dbReference type="RefSeq" id="WP_256619971.1">
    <property type="nucleotide sequence ID" value="NZ_JANIBC010000011.1"/>
</dbReference>
<evidence type="ECO:0000313" key="3">
    <source>
        <dbReference type="Proteomes" id="UP001142610"/>
    </source>
</evidence>
<dbReference type="AlphaFoldDB" id="A0A9X2RJP0"/>
<keyword evidence="3" id="KW-1185">Reference proteome</keyword>
<keyword evidence="1" id="KW-1133">Transmembrane helix</keyword>
<dbReference type="Proteomes" id="UP001142610">
    <property type="component" value="Unassembled WGS sequence"/>
</dbReference>
<evidence type="ECO:0000313" key="2">
    <source>
        <dbReference type="EMBL" id="MCQ8186076.1"/>
    </source>
</evidence>
<feature type="transmembrane region" description="Helical" evidence="1">
    <location>
        <begin position="87"/>
        <end position="111"/>
    </location>
</feature>
<evidence type="ECO:0000256" key="1">
    <source>
        <dbReference type="SAM" id="Phobius"/>
    </source>
</evidence>